<dbReference type="Pfam" id="PF13275">
    <property type="entry name" value="S4_2"/>
    <property type="match status" value="1"/>
</dbReference>
<dbReference type="PROSITE" id="PS50889">
    <property type="entry name" value="S4"/>
    <property type="match status" value="1"/>
</dbReference>
<dbReference type="RefSeq" id="WP_136347408.1">
    <property type="nucleotide sequence ID" value="NZ_SSOC01000002.1"/>
</dbReference>
<organism evidence="2 3">
    <name type="scientific">Pseudothauera nasutitermitis</name>
    <dbReference type="NCBI Taxonomy" id="2565930"/>
    <lineage>
        <taxon>Bacteria</taxon>
        <taxon>Pseudomonadati</taxon>
        <taxon>Pseudomonadota</taxon>
        <taxon>Betaproteobacteria</taxon>
        <taxon>Rhodocyclales</taxon>
        <taxon>Zoogloeaceae</taxon>
        <taxon>Pseudothauera</taxon>
    </lineage>
</organism>
<sequence length="76" mass="8080">MSQRFAVRGETIQLDQLLKALGWADSGGAAHAAVEAGQVHVDGRVEQRKRAKLHAGQRVAFAGQSVLLVGEGDETE</sequence>
<dbReference type="EMBL" id="SSOC01000002">
    <property type="protein sequence ID" value="THF66467.1"/>
    <property type="molecule type" value="Genomic_DNA"/>
</dbReference>
<evidence type="ECO:0000313" key="2">
    <source>
        <dbReference type="EMBL" id="THF66467.1"/>
    </source>
</evidence>
<accession>A0A4S4B669</accession>
<dbReference type="AlphaFoldDB" id="A0A4S4B669"/>
<dbReference type="Gene3D" id="3.10.290.10">
    <property type="entry name" value="RNA-binding S4 domain"/>
    <property type="match status" value="1"/>
</dbReference>
<proteinExistence type="predicted"/>
<dbReference type="Proteomes" id="UP000308430">
    <property type="component" value="Unassembled WGS sequence"/>
</dbReference>
<dbReference type="InterPro" id="IPR036986">
    <property type="entry name" value="S4_RNA-bd_sf"/>
</dbReference>
<evidence type="ECO:0000313" key="3">
    <source>
        <dbReference type="Proteomes" id="UP000308430"/>
    </source>
</evidence>
<evidence type="ECO:0000256" key="1">
    <source>
        <dbReference type="PROSITE-ProRule" id="PRU00182"/>
    </source>
</evidence>
<dbReference type="SUPFAM" id="SSF55174">
    <property type="entry name" value="Alpha-L RNA-binding motif"/>
    <property type="match status" value="1"/>
</dbReference>
<dbReference type="OrthoDB" id="9802835at2"/>
<reference evidence="2 3" key="1">
    <citation type="submission" date="2019-04" db="EMBL/GenBank/DDBJ databases">
        <title>Azoarcus nasutitermitis sp. nov. isolated from termite nest.</title>
        <authorList>
            <person name="Lin S.-Y."/>
            <person name="Hameed A."/>
            <person name="Hsu Y.-H."/>
            <person name="Young C.-C."/>
        </authorList>
    </citation>
    <scope>NUCLEOTIDE SEQUENCE [LARGE SCALE GENOMIC DNA]</scope>
    <source>
        <strain evidence="2 3">CC-YHH838</strain>
    </source>
</reference>
<dbReference type="CDD" id="cd00165">
    <property type="entry name" value="S4"/>
    <property type="match status" value="1"/>
</dbReference>
<keyword evidence="1" id="KW-0694">RNA-binding</keyword>
<keyword evidence="3" id="KW-1185">Reference proteome</keyword>
<comment type="caution">
    <text evidence="2">The sequence shown here is derived from an EMBL/GenBank/DDBJ whole genome shotgun (WGS) entry which is preliminary data.</text>
</comment>
<protein>
    <submittedName>
        <fullName evidence="2">RNA-binding S4 domain-containing protein</fullName>
    </submittedName>
</protein>
<name>A0A4S4B669_9RHOO</name>
<dbReference type="GO" id="GO:0003723">
    <property type="term" value="F:RNA binding"/>
    <property type="evidence" value="ECO:0007669"/>
    <property type="project" value="UniProtKB-KW"/>
</dbReference>
<gene>
    <name evidence="2" type="ORF">E6C76_06395</name>
</gene>